<gene>
    <name evidence="1" type="ORF">DEBURN_LOCUS5851</name>
</gene>
<protein>
    <submittedName>
        <fullName evidence="1">10590_t:CDS:1</fullName>
    </submittedName>
</protein>
<dbReference type="InterPro" id="IPR032675">
    <property type="entry name" value="LRR_dom_sf"/>
</dbReference>
<dbReference type="Gene3D" id="3.80.10.10">
    <property type="entry name" value="Ribonuclease Inhibitor"/>
    <property type="match status" value="1"/>
</dbReference>
<accession>A0A9N9FBY7</accession>
<comment type="caution">
    <text evidence="1">The sequence shown here is derived from an EMBL/GenBank/DDBJ whole genome shotgun (WGS) entry which is preliminary data.</text>
</comment>
<dbReference type="EMBL" id="CAJVPK010000548">
    <property type="protein sequence ID" value="CAG8524914.1"/>
    <property type="molecule type" value="Genomic_DNA"/>
</dbReference>
<organism evidence="1 2">
    <name type="scientific">Diversispora eburnea</name>
    <dbReference type="NCBI Taxonomy" id="1213867"/>
    <lineage>
        <taxon>Eukaryota</taxon>
        <taxon>Fungi</taxon>
        <taxon>Fungi incertae sedis</taxon>
        <taxon>Mucoromycota</taxon>
        <taxon>Glomeromycotina</taxon>
        <taxon>Glomeromycetes</taxon>
        <taxon>Diversisporales</taxon>
        <taxon>Diversisporaceae</taxon>
        <taxon>Diversispora</taxon>
    </lineage>
</organism>
<proteinExistence type="predicted"/>
<evidence type="ECO:0000313" key="2">
    <source>
        <dbReference type="Proteomes" id="UP000789706"/>
    </source>
</evidence>
<dbReference type="AlphaFoldDB" id="A0A9N9FBY7"/>
<name>A0A9N9FBY7_9GLOM</name>
<sequence length="283" mass="32757">MEDYDDLIGLILDLPGSPKVFENLESFTLGKDAIISQKETLKSLRLRFVNLNRVEKNSSQIDSNDYDDLICSILDLPGAPKVFEKLKSFTLRKDVILYRPLFESLTLIYENIIIMDLSFDLDSHIILLAKLISVQKRQTETLKSLSLYLVNLNHVEWNSSLIEQFTSLQEFQIDDCSGLHKSDCLSLASSFTQLTVFHSFHSEYVAQNPEQIIEIFNNNFNELRLFSFDCKIEDFEADELLCQMAENVPKSFETIEISMDYDDPWIFSEENSLKDVIEEYGVR</sequence>
<reference evidence="1" key="1">
    <citation type="submission" date="2021-06" db="EMBL/GenBank/DDBJ databases">
        <authorList>
            <person name="Kallberg Y."/>
            <person name="Tangrot J."/>
            <person name="Rosling A."/>
        </authorList>
    </citation>
    <scope>NUCLEOTIDE SEQUENCE</scope>
    <source>
        <strain evidence="1">AZ414A</strain>
    </source>
</reference>
<evidence type="ECO:0000313" key="1">
    <source>
        <dbReference type="EMBL" id="CAG8524914.1"/>
    </source>
</evidence>
<keyword evidence="2" id="KW-1185">Reference proteome</keyword>
<dbReference type="Proteomes" id="UP000789706">
    <property type="component" value="Unassembled WGS sequence"/>
</dbReference>